<proteinExistence type="predicted"/>
<dbReference type="Proteomes" id="UP000216442">
    <property type="component" value="Unassembled WGS sequence"/>
</dbReference>
<name>A0A271LNF8_9HYPH</name>
<evidence type="ECO:0000313" key="3">
    <source>
        <dbReference type="EMBL" id="PAQ09682.1"/>
    </source>
</evidence>
<sequence>MRIKSLIKRAEKVDRAFKELEADLADAFDECLNLDYQSPLNDVPDENLAARADAFDEYLNLDYQSPLNDVPDENLAARNDNSQPEDDADNPEIALRLTSHTQTRLAALNAVDGLFDDAREYLEEINTKLSEIATSHHLTGEFLKLLHGDILRANELELANVSLTTQQRVLSEQLHDATRKQREGESAVEALQQREISLVEDKEALRGALAAARLGLVMAGNASAEREAEFGDLVKTLSARTAEANRCARENEILREKHVSLSIDLDKALKREAEARHRLDELSTIHASDATRLSELLAALGKSEKEEMRLQKSLDIAQAKLSEMTEAARIMEGDREAERTRSFTEIGGLRSEIRNLQSRLEVASNENSQAASEIANLKAQWSDAVAEKQIAEERLSALRKENENDKMHLSTVSANFSQLSLQQASEQIQLDVQRQECEDLRAEVALLDARVKELLPYERLHKVTNAKPHENGVVEITGVVAENARATSRRRVRTSLRAAS</sequence>
<protein>
    <submittedName>
        <fullName evidence="3">Uncharacterized protein</fullName>
    </submittedName>
</protein>
<dbReference type="OrthoDB" id="8101013at2"/>
<dbReference type="EMBL" id="NPKJ01000040">
    <property type="protein sequence ID" value="PAQ09682.1"/>
    <property type="molecule type" value="Genomic_DNA"/>
</dbReference>
<feature type="region of interest" description="Disordered" evidence="2">
    <location>
        <begin position="67"/>
        <end position="90"/>
    </location>
</feature>
<evidence type="ECO:0000256" key="1">
    <source>
        <dbReference type="SAM" id="Coils"/>
    </source>
</evidence>
<feature type="coiled-coil region" evidence="1">
    <location>
        <begin position="3"/>
        <end position="30"/>
    </location>
</feature>
<reference evidence="3 4" key="1">
    <citation type="submission" date="2017-08" db="EMBL/GenBank/DDBJ databases">
        <title>Mesorhizobium wenxinae sp. nov., a novel rhizobial species isolated from root nodules of chickpea (Cicer arietinum L.).</title>
        <authorList>
            <person name="Zhang J."/>
        </authorList>
    </citation>
    <scope>NUCLEOTIDE SEQUENCE [LARGE SCALE GENOMIC DNA]</scope>
    <source>
        <strain evidence="3 4">SDW018</strain>
    </source>
</reference>
<organism evidence="3 4">
    <name type="scientific">Mesorhizobium temperatum</name>
    <dbReference type="NCBI Taxonomy" id="241416"/>
    <lineage>
        <taxon>Bacteria</taxon>
        <taxon>Pseudomonadati</taxon>
        <taxon>Pseudomonadota</taxon>
        <taxon>Alphaproteobacteria</taxon>
        <taxon>Hyphomicrobiales</taxon>
        <taxon>Phyllobacteriaceae</taxon>
        <taxon>Mesorhizobium</taxon>
    </lineage>
</organism>
<gene>
    <name evidence="3" type="ORF">CIT26_11600</name>
</gene>
<evidence type="ECO:0000256" key="2">
    <source>
        <dbReference type="SAM" id="MobiDB-lite"/>
    </source>
</evidence>
<keyword evidence="4" id="KW-1185">Reference proteome</keyword>
<comment type="caution">
    <text evidence="3">The sequence shown here is derived from an EMBL/GenBank/DDBJ whole genome shotgun (WGS) entry which is preliminary data.</text>
</comment>
<keyword evidence="1" id="KW-0175">Coiled coil</keyword>
<accession>A0A271LNF8</accession>
<evidence type="ECO:0000313" key="4">
    <source>
        <dbReference type="Proteomes" id="UP000216442"/>
    </source>
</evidence>
<dbReference type="RefSeq" id="WP_095492701.1">
    <property type="nucleotide sequence ID" value="NZ_NPKJ01000040.1"/>
</dbReference>
<feature type="coiled-coil region" evidence="1">
    <location>
        <begin position="346"/>
        <end position="450"/>
    </location>
</feature>
<dbReference type="AlphaFoldDB" id="A0A271LNF8"/>